<dbReference type="Proteomes" id="UP000011131">
    <property type="component" value="Chromosome"/>
</dbReference>
<dbReference type="SUPFAM" id="SSF103647">
    <property type="entry name" value="TSP type-3 repeat"/>
    <property type="match status" value="1"/>
</dbReference>
<evidence type="ECO:0000256" key="2">
    <source>
        <dbReference type="ARBA" id="ARBA00022737"/>
    </source>
</evidence>
<dbReference type="SUPFAM" id="SSF51338">
    <property type="entry name" value="Composite domain of metallo-dependent hydrolases"/>
    <property type="match status" value="1"/>
</dbReference>
<evidence type="ECO:0000256" key="4">
    <source>
        <dbReference type="ARBA" id="ARBA00023157"/>
    </source>
</evidence>
<dbReference type="PROSITE" id="PS51841">
    <property type="entry name" value="LTD"/>
    <property type="match status" value="1"/>
</dbReference>
<organism evidence="7 8">
    <name type="scientific">Myxococcus stipitatus (strain DSM 14675 / JCM 12634 / Mx s8)</name>
    <dbReference type="NCBI Taxonomy" id="1278073"/>
    <lineage>
        <taxon>Bacteria</taxon>
        <taxon>Pseudomonadati</taxon>
        <taxon>Myxococcota</taxon>
        <taxon>Myxococcia</taxon>
        <taxon>Myxococcales</taxon>
        <taxon>Cystobacterineae</taxon>
        <taxon>Myxococcaceae</taxon>
        <taxon>Myxococcus</taxon>
    </lineage>
</organism>
<dbReference type="InterPro" id="IPR006680">
    <property type="entry name" value="Amidohydro-rel"/>
</dbReference>
<evidence type="ECO:0000256" key="3">
    <source>
        <dbReference type="ARBA" id="ARBA00022801"/>
    </source>
</evidence>
<protein>
    <submittedName>
        <fullName evidence="7">Metal dependent amidohydrolase</fullName>
    </submittedName>
</protein>
<keyword evidence="2" id="KW-0677">Repeat</keyword>
<dbReference type="InterPro" id="IPR028974">
    <property type="entry name" value="TSP_type-3_rpt"/>
</dbReference>
<dbReference type="NCBIfam" id="TIGR02232">
    <property type="entry name" value="myxo_disulf_rpt"/>
    <property type="match status" value="2"/>
</dbReference>
<dbReference type="PANTHER" id="PTHR43794:SF11">
    <property type="entry name" value="AMIDOHYDROLASE-RELATED DOMAIN-CONTAINING PROTEIN"/>
    <property type="match status" value="1"/>
</dbReference>
<dbReference type="InterPro" id="IPR001322">
    <property type="entry name" value="Lamin_tail_dom"/>
</dbReference>
<dbReference type="InterPro" id="IPR003367">
    <property type="entry name" value="Thrombospondin_3-like_rpt"/>
</dbReference>
<dbReference type="Pfam" id="PF01979">
    <property type="entry name" value="Amidohydro_1"/>
    <property type="match status" value="1"/>
</dbReference>
<evidence type="ECO:0000313" key="7">
    <source>
        <dbReference type="EMBL" id="AGC42246.1"/>
    </source>
</evidence>
<evidence type="ECO:0000313" key="8">
    <source>
        <dbReference type="Proteomes" id="UP000011131"/>
    </source>
</evidence>
<dbReference type="PATRIC" id="fig|1278073.3.peg.935"/>
<proteinExistence type="predicted"/>
<dbReference type="HOGENOM" id="CLU_003995_0_0_7"/>
<gene>
    <name evidence="7" type="ordered locus">MYSTI_00897</name>
</gene>
<evidence type="ECO:0000259" key="6">
    <source>
        <dbReference type="PROSITE" id="PS51841"/>
    </source>
</evidence>
<dbReference type="STRING" id="1278073.MYSTI_00897"/>
<keyword evidence="8" id="KW-1185">Reference proteome</keyword>
<dbReference type="SUPFAM" id="SSF51556">
    <property type="entry name" value="Metallo-dependent hydrolases"/>
    <property type="match status" value="1"/>
</dbReference>
<dbReference type="InterPro" id="IPR032466">
    <property type="entry name" value="Metal_Hydrolase"/>
</dbReference>
<evidence type="ECO:0000256" key="5">
    <source>
        <dbReference type="SAM" id="MobiDB-lite"/>
    </source>
</evidence>
<feature type="domain" description="LTD" evidence="6">
    <location>
        <begin position="1302"/>
        <end position="1439"/>
    </location>
</feature>
<sequence>MRKSPRLWLAALGAVLLVQFGCSDDDGRCVGEKCGPPVTAACGNNTQEEGEQCDDGNLVGGDGCEADCSTTPVPEKAVCGNNKVEDVEVCDDGNTVDGDGCQADCSLTVTRCAAAEAPALPDGATCAVTKPGNGARLVTGLVLMEKQTLAGGQVLVNAQGVITCSACDCSAAEGAAEATHVSCPTGVISPGLINAHDHVNYRSPPLASSDERYEQRLDWHHGLRNHTELNNSSAAGVDAVSFAELRHLMAGTTSIAGAGSGGSAGLLRNLDIVLVSRQEGPDLWPVVSSLYPLGDLETDTYAEGCGYSFLPRTSSLPRYAAYLPHIAEGINKEAFNEFRCVSAGGNDVLMPRTAVVQGIALTAREISQMADRGTGLVWTPRSNVALYGDTAMLPVFKRMGVSVALSTEWLQSGSMNMLRELKCADALNSTYFFRAYSDQELWRMTTANAAEALNAQSRLGRIAPGMLGDLAVFSLRTFAKSPHRAVITAEPGDVVLSMRGGKALYGDRTLVEALKGTTEACDTVDVCGKPKSACLQSELGKALAALQTANATAYPLFACGVPEGEPVCQPRRIANEPKWPASVTGSNVYSGETRADDRDGDGLKGRADNCPFVFNPIRPMDGGKQADSDGDGVGDACDVCPLAANSTSCAPKAVGDDDFDGIPTWQDNCPFVANADQADRDGDGKGDVCDACDVANPGNLGCPSTIHALKTPDGDRLPLEGKEVALTDAIVTGVVKGTSTNEGYWLQVHPLPSGTSVEHSGIYVYSPKADLAVGDRVDITTGVLTVYNGLPELVDVKYSKRSSKNALPAPVVVTSADVRTGGPRAAALEGVLVEVRDVVVNTAADRFIQFLVNESGDPGQPSLMVDDFSYSYDPPVVGTRYGSLRGVLTYNFSDSKVVPRSIADLAPPLPSLTGFGPGGFVRMGGAGPVSTFPQALTLTLSGPYTEALDVFITSSNSSALRVPNGVVTVPKGQSSVEVKVEPLASAASVTLTATLRATSLQSSFRVLGAAEEPAVVGVTPSDVTVVPGGTVSFTVELDRPAPANATVALSVNPAAGFGTLTPANGVLPVALNATQASFSLTVDEAAVGPTGTVSAGIGSSGATATVTLDLTAPRLATLTPDAPVTVGYGQTQEFRVTLSSAPTEDVSVTLAATPATGVTHFGTVPATVTVPAGATEATFHFTADAQGDGAGTVSASLLGVRRSTNVTVTPPPPKLASISPERRTVYFGTLQAFTMTLDRRAPAGGVVIALELAPATGLGTLPSATVTVPEGATQVQVSFTAGTTASTGTLSATYAGVTKVAEITTEERPATGHLVVNEFDYDPVGTDSTVLKEFVEIYNSTANPVSLSGVFIVLINGNGAQPTSYDRYDLTDLQVLEPGEYLVLGHPNVVDPLRGQTGVKVMELPVGKAIQNGGTPVGDAIAIYDSTQNVLLDSVSYTGSVSSATIQWDAGTPVRGPFNFVEGPRSPTGLADANLQGSLGRKPDSSDTNDNVDDFQFSPTLTPGRQNVLP</sequence>
<feature type="region of interest" description="Disordered" evidence="5">
    <location>
        <begin position="582"/>
        <end position="602"/>
    </location>
</feature>
<dbReference type="PANTHER" id="PTHR43794">
    <property type="entry name" value="AMINOHYDROLASE SSNA-RELATED"/>
    <property type="match status" value="1"/>
</dbReference>
<keyword evidence="1" id="KW-0732">Signal</keyword>
<dbReference type="Pfam" id="PF02412">
    <property type="entry name" value="TSP_3"/>
    <property type="match status" value="3"/>
</dbReference>
<feature type="region of interest" description="Disordered" evidence="5">
    <location>
        <begin position="1464"/>
        <end position="1510"/>
    </location>
</feature>
<dbReference type="Pfam" id="PF00932">
    <property type="entry name" value="LTD"/>
    <property type="match status" value="1"/>
</dbReference>
<dbReference type="KEGG" id="msd:MYSTI_00897"/>
<evidence type="ECO:0000256" key="1">
    <source>
        <dbReference type="ARBA" id="ARBA00022729"/>
    </source>
</evidence>
<keyword evidence="3 7" id="KW-0378">Hydrolase</keyword>
<dbReference type="EMBL" id="CP004025">
    <property type="protein sequence ID" value="AGC42246.1"/>
    <property type="molecule type" value="Genomic_DNA"/>
</dbReference>
<reference evidence="7 8" key="1">
    <citation type="journal article" date="2013" name="Genome Announc.">
        <title>Complete genome sequence of Myxococcus stipitatus strain DSM 14675, a fruiting myxobacterium.</title>
        <authorList>
            <person name="Huntley S."/>
            <person name="Kneip S."/>
            <person name="Treuner-Lange A."/>
            <person name="Sogaard-Andersen L."/>
        </authorList>
    </citation>
    <scope>NUCLEOTIDE SEQUENCE [LARGE SCALE GENOMIC DNA]</scope>
    <source>
        <strain evidence="8">DSM 14675 / JCM 12634 / Mx s8</strain>
    </source>
</reference>
<dbReference type="GO" id="GO:0016810">
    <property type="term" value="F:hydrolase activity, acting on carbon-nitrogen (but not peptide) bonds"/>
    <property type="evidence" value="ECO:0007669"/>
    <property type="project" value="InterPro"/>
</dbReference>
<keyword evidence="4" id="KW-1015">Disulfide bond</keyword>
<name>L7U0C3_MYXSD</name>
<dbReference type="InterPro" id="IPR011936">
    <property type="entry name" value="Myxo_disulph_rpt"/>
</dbReference>
<dbReference type="InterPro" id="IPR011059">
    <property type="entry name" value="Metal-dep_hydrolase_composite"/>
</dbReference>
<dbReference type="GO" id="GO:0005509">
    <property type="term" value="F:calcium ion binding"/>
    <property type="evidence" value="ECO:0007669"/>
    <property type="project" value="InterPro"/>
</dbReference>
<dbReference type="eggNOG" id="COG2374">
    <property type="taxonomic scope" value="Bacteria"/>
</dbReference>
<dbReference type="Gene3D" id="3.20.20.140">
    <property type="entry name" value="Metal-dependent hydrolases"/>
    <property type="match status" value="1"/>
</dbReference>
<dbReference type="eggNOG" id="COG0402">
    <property type="taxonomic scope" value="Bacteria"/>
</dbReference>
<dbReference type="Gene3D" id="4.10.1080.10">
    <property type="entry name" value="TSP type-3 repeat"/>
    <property type="match status" value="1"/>
</dbReference>
<feature type="compositionally biased region" description="Basic and acidic residues" evidence="5">
    <location>
        <begin position="593"/>
        <end position="602"/>
    </location>
</feature>
<feature type="compositionally biased region" description="Polar residues" evidence="5">
    <location>
        <begin position="1497"/>
        <end position="1510"/>
    </location>
</feature>
<dbReference type="InterPro" id="IPR050287">
    <property type="entry name" value="MTA/SAH_deaminase"/>
</dbReference>
<accession>L7U0C3</accession>
<dbReference type="GO" id="GO:0007155">
    <property type="term" value="P:cell adhesion"/>
    <property type="evidence" value="ECO:0007669"/>
    <property type="project" value="InterPro"/>
</dbReference>